<evidence type="ECO:0000313" key="2">
    <source>
        <dbReference type="Proteomes" id="UP000244090"/>
    </source>
</evidence>
<evidence type="ECO:0000313" key="1">
    <source>
        <dbReference type="EMBL" id="PTX61932.1"/>
    </source>
</evidence>
<proteinExistence type="predicted"/>
<sequence length="35" mass="4322">MLFYHNLVSLKITLKKVMEYGQYVYLPSLRRKYIL</sequence>
<accession>A0A2T6C0V5</accession>
<dbReference type="AlphaFoldDB" id="A0A2T6C0V5"/>
<protein>
    <submittedName>
        <fullName evidence="1">Uncharacterized protein</fullName>
    </submittedName>
</protein>
<keyword evidence="2" id="KW-1185">Reference proteome</keyword>
<dbReference type="Proteomes" id="UP000244090">
    <property type="component" value="Unassembled WGS sequence"/>
</dbReference>
<organism evidence="1 2">
    <name type="scientific">Kordia periserrulae</name>
    <dbReference type="NCBI Taxonomy" id="701523"/>
    <lineage>
        <taxon>Bacteria</taxon>
        <taxon>Pseudomonadati</taxon>
        <taxon>Bacteroidota</taxon>
        <taxon>Flavobacteriia</taxon>
        <taxon>Flavobacteriales</taxon>
        <taxon>Flavobacteriaceae</taxon>
        <taxon>Kordia</taxon>
    </lineage>
</organism>
<comment type="caution">
    <text evidence="1">The sequence shown here is derived from an EMBL/GenBank/DDBJ whole genome shotgun (WGS) entry which is preliminary data.</text>
</comment>
<dbReference type="EMBL" id="QBKT01000003">
    <property type="protein sequence ID" value="PTX61932.1"/>
    <property type="molecule type" value="Genomic_DNA"/>
</dbReference>
<reference evidence="1 2" key="1">
    <citation type="submission" date="2018-04" db="EMBL/GenBank/DDBJ databases">
        <title>Genomic Encyclopedia of Archaeal and Bacterial Type Strains, Phase II (KMG-II): from individual species to whole genera.</title>
        <authorList>
            <person name="Goeker M."/>
        </authorList>
    </citation>
    <scope>NUCLEOTIDE SEQUENCE [LARGE SCALE GENOMIC DNA]</scope>
    <source>
        <strain evidence="1 2">DSM 25731</strain>
    </source>
</reference>
<name>A0A2T6C0V5_9FLAO</name>
<gene>
    <name evidence="1" type="ORF">C8N46_10329</name>
</gene>